<keyword evidence="1" id="KW-0812">Transmembrane</keyword>
<keyword evidence="1" id="KW-0472">Membrane</keyword>
<organism evidence="2">
    <name type="scientific">uncultured Caudovirales phage</name>
    <dbReference type="NCBI Taxonomy" id="2100421"/>
    <lineage>
        <taxon>Viruses</taxon>
        <taxon>Duplodnaviria</taxon>
        <taxon>Heunggongvirae</taxon>
        <taxon>Uroviricota</taxon>
        <taxon>Caudoviricetes</taxon>
        <taxon>Peduoviridae</taxon>
        <taxon>Maltschvirus</taxon>
        <taxon>Maltschvirus maltsch</taxon>
    </lineage>
</organism>
<gene>
    <name evidence="2" type="ORF">UFOVP231_34</name>
</gene>
<keyword evidence="1" id="KW-1133">Transmembrane helix</keyword>
<feature type="transmembrane region" description="Helical" evidence="1">
    <location>
        <begin position="45"/>
        <end position="64"/>
    </location>
</feature>
<dbReference type="EMBL" id="LR798279">
    <property type="protein sequence ID" value="CAB5220011.1"/>
    <property type="molecule type" value="Genomic_DNA"/>
</dbReference>
<accession>A0A6J7WPN7</accession>
<proteinExistence type="predicted"/>
<reference evidence="2" key="1">
    <citation type="submission" date="2020-05" db="EMBL/GenBank/DDBJ databases">
        <authorList>
            <person name="Chiriac C."/>
            <person name="Salcher M."/>
            <person name="Ghai R."/>
            <person name="Kavagutti S V."/>
        </authorList>
    </citation>
    <scope>NUCLEOTIDE SEQUENCE</scope>
</reference>
<name>A0A6J7WPN7_9CAUD</name>
<sequence>MKEKLVFIITTMVSITLCLVVLSMVGVLLTGLFFKEVDNNKIFELIGPAFQMIIGGFIGLLAGIKLNEPGTKE</sequence>
<feature type="transmembrane region" description="Helical" evidence="1">
    <location>
        <begin position="6"/>
        <end position="33"/>
    </location>
</feature>
<evidence type="ECO:0000313" key="2">
    <source>
        <dbReference type="EMBL" id="CAB5220011.1"/>
    </source>
</evidence>
<evidence type="ECO:0000256" key="1">
    <source>
        <dbReference type="SAM" id="Phobius"/>
    </source>
</evidence>
<protein>
    <submittedName>
        <fullName evidence="2">Uncharacterized protein</fullName>
    </submittedName>
</protein>